<dbReference type="OrthoDB" id="7033320at2"/>
<organism evidence="1 2">
    <name type="scientific">Pseudomonas putida</name>
    <name type="common">Arthrobacter siderocapsulatus</name>
    <dbReference type="NCBI Taxonomy" id="303"/>
    <lineage>
        <taxon>Bacteria</taxon>
        <taxon>Pseudomonadati</taxon>
        <taxon>Pseudomonadota</taxon>
        <taxon>Gammaproteobacteria</taxon>
        <taxon>Pseudomonadales</taxon>
        <taxon>Pseudomonadaceae</taxon>
        <taxon>Pseudomonas</taxon>
    </lineage>
</organism>
<evidence type="ECO:0000313" key="1">
    <source>
        <dbReference type="EMBL" id="AWY39919.1"/>
    </source>
</evidence>
<proteinExistence type="predicted"/>
<accession>A0A2Z4RGD9</accession>
<gene>
    <name evidence="1" type="ORF">DKY63_08410</name>
</gene>
<protein>
    <submittedName>
        <fullName evidence="1">Uncharacterized protein</fullName>
    </submittedName>
</protein>
<name>A0A2Z4RGD9_PSEPU</name>
<evidence type="ECO:0000313" key="2">
    <source>
        <dbReference type="Proteomes" id="UP000250299"/>
    </source>
</evidence>
<dbReference type="Proteomes" id="UP000250299">
    <property type="component" value="Chromosome"/>
</dbReference>
<dbReference type="EMBL" id="CP029693">
    <property type="protein sequence ID" value="AWY39919.1"/>
    <property type="molecule type" value="Genomic_DNA"/>
</dbReference>
<dbReference type="AlphaFoldDB" id="A0A2Z4RGD9"/>
<reference evidence="1 2" key="1">
    <citation type="submission" date="2018-05" db="EMBL/GenBank/DDBJ databases">
        <title>Whole genome sequence of Pseudomonas putida JBC17.</title>
        <authorList>
            <person name="Lee Y.H."/>
            <person name="David K."/>
        </authorList>
    </citation>
    <scope>NUCLEOTIDE SEQUENCE [LARGE SCALE GENOMIC DNA]</scope>
    <source>
        <strain evidence="1 2">JBC17</strain>
    </source>
</reference>
<sequence length="63" mass="6595">MLLEDHDEITALFWRVRADTPVGASLLAMVANDDAGSLTPRGVLGSIASRLAPTGDGCVSRAR</sequence>